<name>A0A6B2QUD0_9BURK</name>
<dbReference type="SUPFAM" id="SSF53850">
    <property type="entry name" value="Periplasmic binding protein-like II"/>
    <property type="match status" value="1"/>
</dbReference>
<gene>
    <name evidence="3" type="ORF">G3I67_00715</name>
</gene>
<comment type="similarity">
    <text evidence="1">Belongs to the UPF0065 (bug) family.</text>
</comment>
<dbReference type="PIRSF" id="PIRSF017082">
    <property type="entry name" value="YflP"/>
    <property type="match status" value="1"/>
</dbReference>
<proteinExistence type="inferred from homology"/>
<accession>A0A6B2QUD0</accession>
<dbReference type="PANTHER" id="PTHR42928">
    <property type="entry name" value="TRICARBOXYLATE-BINDING PROTEIN"/>
    <property type="match status" value="1"/>
</dbReference>
<dbReference type="CDD" id="cd07012">
    <property type="entry name" value="PBP2_Bug_TTT"/>
    <property type="match status" value="1"/>
</dbReference>
<keyword evidence="2" id="KW-0732">Signal</keyword>
<dbReference type="PANTHER" id="PTHR42928:SF5">
    <property type="entry name" value="BLR1237 PROTEIN"/>
    <property type="match status" value="1"/>
</dbReference>
<dbReference type="Gene3D" id="3.40.190.150">
    <property type="entry name" value="Bordetella uptake gene, domain 1"/>
    <property type="match status" value="1"/>
</dbReference>
<reference evidence="3" key="1">
    <citation type="submission" date="2020-02" db="EMBL/GenBank/DDBJ databases">
        <authorList>
            <person name="Chen W.-M."/>
        </authorList>
    </citation>
    <scope>NUCLEOTIDE SEQUENCE</scope>
    <source>
        <strain evidence="3">NBD-18</strain>
    </source>
</reference>
<dbReference type="RefSeq" id="WP_163651073.1">
    <property type="nucleotide sequence ID" value="NZ_JAAGRN010000001.1"/>
</dbReference>
<evidence type="ECO:0000256" key="2">
    <source>
        <dbReference type="SAM" id="SignalP"/>
    </source>
</evidence>
<dbReference type="EMBL" id="JAAGRN010000001">
    <property type="protein sequence ID" value="NDY81741.1"/>
    <property type="molecule type" value="Genomic_DNA"/>
</dbReference>
<evidence type="ECO:0000256" key="1">
    <source>
        <dbReference type="ARBA" id="ARBA00006987"/>
    </source>
</evidence>
<dbReference type="InterPro" id="IPR005064">
    <property type="entry name" value="BUG"/>
</dbReference>
<dbReference type="PROSITE" id="PS51257">
    <property type="entry name" value="PROKAR_LIPOPROTEIN"/>
    <property type="match status" value="1"/>
</dbReference>
<sequence length="320" mass="34484">MKHLSALVAGLTITTACAFAQAAYPDQEIQLVVNYGAGGVTDVGTRLLAKALEKQLKKPVIVANKPGAQATLGPAFVARSKPDGYTVGVVTYASIAMVPHLIEVPYSIEDFDYVGAFGRYRYGLVVNANSPYKTVAEFVDAAKKSPKPFFFGVPGAPNNIAFFELAKLSGAKFEQVLYKSGTESVSAVASDHVAATVQTPSEIIPQIDSGRVRLLASVSPERWSDKPDVPTMKEAGFDVSINSWMGLALPKGTPQDVRKRLEAALADAMKDPELTDGLKKMGIDPVWMSGQAYKNKIIQGYKDMRPQLEMTGQPLVKFKP</sequence>
<dbReference type="Pfam" id="PF03401">
    <property type="entry name" value="TctC"/>
    <property type="match status" value="1"/>
</dbReference>
<feature type="signal peptide" evidence="2">
    <location>
        <begin position="1"/>
        <end position="22"/>
    </location>
</feature>
<comment type="caution">
    <text evidence="3">The sequence shown here is derived from an EMBL/GenBank/DDBJ whole genome shotgun (WGS) entry which is preliminary data.</text>
</comment>
<feature type="chain" id="PRO_5025401388" evidence="2">
    <location>
        <begin position="23"/>
        <end position="320"/>
    </location>
</feature>
<protein>
    <submittedName>
        <fullName evidence="3">Tripartite tricarboxylate transporter substrate binding protein</fullName>
    </submittedName>
</protein>
<dbReference type="AlphaFoldDB" id="A0A6B2QUD0"/>
<dbReference type="InterPro" id="IPR042100">
    <property type="entry name" value="Bug_dom1"/>
</dbReference>
<organism evidence="3">
    <name type="scientific">Sheuella amnicola</name>
    <dbReference type="NCBI Taxonomy" id="2707330"/>
    <lineage>
        <taxon>Bacteria</taxon>
        <taxon>Pseudomonadati</taxon>
        <taxon>Pseudomonadota</taxon>
        <taxon>Betaproteobacteria</taxon>
        <taxon>Burkholderiales</taxon>
        <taxon>Alcaligenaceae</taxon>
        <taxon>Sheuella</taxon>
    </lineage>
</organism>
<evidence type="ECO:0000313" key="3">
    <source>
        <dbReference type="EMBL" id="NDY81741.1"/>
    </source>
</evidence>
<dbReference type="Gene3D" id="3.40.190.10">
    <property type="entry name" value="Periplasmic binding protein-like II"/>
    <property type="match status" value="1"/>
</dbReference>